<evidence type="ECO:0000256" key="1">
    <source>
        <dbReference type="ARBA" id="ARBA00004651"/>
    </source>
</evidence>
<keyword evidence="4" id="KW-1003">Cell membrane</keyword>
<evidence type="ECO:0000256" key="8">
    <source>
        <dbReference type="ARBA" id="ARBA00023136"/>
    </source>
</evidence>
<evidence type="ECO:0000313" key="11">
    <source>
        <dbReference type="EMBL" id="QQL49981.1"/>
    </source>
</evidence>
<evidence type="ECO:0000256" key="4">
    <source>
        <dbReference type="ARBA" id="ARBA00022475"/>
    </source>
</evidence>
<dbReference type="InterPro" id="IPR050814">
    <property type="entry name" value="Myo-inositol_Transporter"/>
</dbReference>
<sequence>MENLNQYTPAKPSRLYLYLVCLVAALGGFLFGFDTAVISGTVKLVKQNFSLNAINEGWFVSCALLGCIVGVAISGALSDKFGRKIVLILSAILFLVSALGCLWSHSFSELIGFRIVGGLGIGVASMVSPLYISEFAPARYRGTMVSLYQLALTIGIVIAYFSNAYLLSHPGGNGHDLYVNDDKNGSWRLMLGLGALPAGVFLLSLLTVPESPRWLLLKGQIAEASAILVKIDGDEAADKEINDFNLNNNTEKKLPLKRLFSREYRRPIIIGLLLPFFSQVCGINAVIYYGPKILEQAGFALNNALGGQVTIGLVNVVFTFVAILTVDKYGRKPLLYVGVGGAVTALIIIGVLFYNGYTSGPWILISILIFIACFAFSFGPVCWVIIGEIFPSTVRGKAMSLATLSLWIGNFLVGQLTPAFLEFLGPAYTFWLFAGCCAPALILTYKLIPETKGLSLEDIETLWSGHHKNVALDNDKHKVNPLYLKS</sequence>
<keyword evidence="7" id="KW-1133">Transmembrane helix</keyword>
<dbReference type="PANTHER" id="PTHR48020:SF12">
    <property type="entry name" value="PROTON MYO-INOSITOL COTRANSPORTER"/>
    <property type="match status" value="1"/>
</dbReference>
<dbReference type="InterPro" id="IPR005829">
    <property type="entry name" value="Sugar_transporter_CS"/>
</dbReference>
<comment type="subcellular location">
    <subcellularLocation>
        <location evidence="1">Cell membrane</location>
        <topology evidence="1">Multi-pass membrane protein</topology>
    </subcellularLocation>
</comment>
<evidence type="ECO:0000256" key="3">
    <source>
        <dbReference type="ARBA" id="ARBA00022448"/>
    </source>
</evidence>
<keyword evidence="6" id="KW-0812">Transmembrane</keyword>
<name>A0A6I4IMN7_9SPHI</name>
<dbReference type="InterPro" id="IPR020846">
    <property type="entry name" value="MFS_dom"/>
</dbReference>
<dbReference type="PANTHER" id="PTHR48020">
    <property type="entry name" value="PROTON MYO-INOSITOL COTRANSPORTER"/>
    <property type="match status" value="1"/>
</dbReference>
<evidence type="ECO:0000256" key="7">
    <source>
        <dbReference type="ARBA" id="ARBA00022989"/>
    </source>
</evidence>
<dbReference type="GO" id="GO:0005886">
    <property type="term" value="C:plasma membrane"/>
    <property type="evidence" value="ECO:0007669"/>
    <property type="project" value="UniProtKB-SubCell"/>
</dbReference>
<dbReference type="Proteomes" id="UP000429232">
    <property type="component" value="Chromosome"/>
</dbReference>
<dbReference type="InterPro" id="IPR003663">
    <property type="entry name" value="Sugar/inositol_transpt"/>
</dbReference>
<proteinExistence type="inferred from homology"/>
<dbReference type="InterPro" id="IPR005828">
    <property type="entry name" value="MFS_sugar_transport-like"/>
</dbReference>
<dbReference type="CDD" id="cd17359">
    <property type="entry name" value="MFS_XylE_like"/>
    <property type="match status" value="1"/>
</dbReference>
<feature type="domain" description="Major facilitator superfamily (MFS) profile" evidence="10">
    <location>
        <begin position="20"/>
        <end position="452"/>
    </location>
</feature>
<dbReference type="SUPFAM" id="SSF103473">
    <property type="entry name" value="MFS general substrate transporter"/>
    <property type="match status" value="1"/>
</dbReference>
<dbReference type="PRINTS" id="PR00171">
    <property type="entry name" value="SUGRTRNSPORT"/>
</dbReference>
<evidence type="ECO:0000256" key="6">
    <source>
        <dbReference type="ARBA" id="ARBA00022692"/>
    </source>
</evidence>
<gene>
    <name evidence="11" type="ORF">GO620_000585</name>
</gene>
<dbReference type="RefSeq" id="WP_157523314.1">
    <property type="nucleotide sequence ID" value="NZ_CP066775.1"/>
</dbReference>
<keyword evidence="12" id="KW-1185">Reference proteome</keyword>
<keyword evidence="5" id="KW-0762">Sugar transport</keyword>
<accession>A0A6I4IMN7</accession>
<evidence type="ECO:0000256" key="5">
    <source>
        <dbReference type="ARBA" id="ARBA00022597"/>
    </source>
</evidence>
<dbReference type="InterPro" id="IPR036259">
    <property type="entry name" value="MFS_trans_sf"/>
</dbReference>
<dbReference type="Gene3D" id="1.20.1250.20">
    <property type="entry name" value="MFS general substrate transporter like domains"/>
    <property type="match status" value="1"/>
</dbReference>
<reference evidence="11 12" key="1">
    <citation type="submission" date="2020-12" db="EMBL/GenBank/DDBJ databases">
        <title>HMF7856_wgs.fasta genome submission.</title>
        <authorList>
            <person name="Kang H."/>
            <person name="Kim H."/>
            <person name="Joh K."/>
        </authorList>
    </citation>
    <scope>NUCLEOTIDE SEQUENCE [LARGE SCALE GENOMIC DNA]</scope>
    <source>
        <strain evidence="11 12">HMF7856</strain>
    </source>
</reference>
<dbReference type="FunFam" id="1.20.1250.20:FF:000122">
    <property type="entry name" value="D-xylose transporter XylE"/>
    <property type="match status" value="1"/>
</dbReference>
<evidence type="ECO:0000259" key="10">
    <source>
        <dbReference type="PROSITE" id="PS50850"/>
    </source>
</evidence>
<organism evidence="11 12">
    <name type="scientific">Mucilaginibacter ginkgonis</name>
    <dbReference type="NCBI Taxonomy" id="2682091"/>
    <lineage>
        <taxon>Bacteria</taxon>
        <taxon>Pseudomonadati</taxon>
        <taxon>Bacteroidota</taxon>
        <taxon>Sphingobacteriia</taxon>
        <taxon>Sphingobacteriales</taxon>
        <taxon>Sphingobacteriaceae</taxon>
        <taxon>Mucilaginibacter</taxon>
    </lineage>
</organism>
<dbReference type="Pfam" id="PF00083">
    <property type="entry name" value="Sugar_tr"/>
    <property type="match status" value="1"/>
</dbReference>
<dbReference type="NCBIfam" id="TIGR00879">
    <property type="entry name" value="SP"/>
    <property type="match status" value="1"/>
</dbReference>
<dbReference type="PROSITE" id="PS00217">
    <property type="entry name" value="SUGAR_TRANSPORT_2"/>
    <property type="match status" value="1"/>
</dbReference>
<evidence type="ECO:0000256" key="2">
    <source>
        <dbReference type="ARBA" id="ARBA00010992"/>
    </source>
</evidence>
<dbReference type="AlphaFoldDB" id="A0A6I4IMN7"/>
<dbReference type="PROSITE" id="PS00216">
    <property type="entry name" value="SUGAR_TRANSPORT_1"/>
    <property type="match status" value="2"/>
</dbReference>
<dbReference type="PROSITE" id="PS50850">
    <property type="entry name" value="MFS"/>
    <property type="match status" value="1"/>
</dbReference>
<dbReference type="KEGG" id="mgik:GO620_000585"/>
<dbReference type="EMBL" id="CP066775">
    <property type="protein sequence ID" value="QQL49981.1"/>
    <property type="molecule type" value="Genomic_DNA"/>
</dbReference>
<evidence type="ECO:0000256" key="9">
    <source>
        <dbReference type="RuleBase" id="RU003346"/>
    </source>
</evidence>
<dbReference type="GO" id="GO:0022857">
    <property type="term" value="F:transmembrane transporter activity"/>
    <property type="evidence" value="ECO:0007669"/>
    <property type="project" value="InterPro"/>
</dbReference>
<keyword evidence="8" id="KW-0472">Membrane</keyword>
<dbReference type="InterPro" id="IPR047984">
    <property type="entry name" value="XylE-like"/>
</dbReference>
<evidence type="ECO:0000313" key="12">
    <source>
        <dbReference type="Proteomes" id="UP000429232"/>
    </source>
</evidence>
<keyword evidence="3 9" id="KW-0813">Transport</keyword>
<protein>
    <submittedName>
        <fullName evidence="11">Sugar porter family MFS transporter</fullName>
    </submittedName>
</protein>
<comment type="similarity">
    <text evidence="2 9">Belongs to the major facilitator superfamily. Sugar transporter (TC 2.A.1.1) family.</text>
</comment>